<protein>
    <recommendedName>
        <fullName evidence="3">Type II toxin-antitoxin system PemK/MazF family toxin</fullName>
    </recommendedName>
</protein>
<evidence type="ECO:0008006" key="3">
    <source>
        <dbReference type="Google" id="ProtNLM"/>
    </source>
</evidence>
<name>A0AAE4MII7_9EURY</name>
<sequence>MNTKKKVSKVISERQGLLFVPPKYIDGRTGTKKRPMLVVKVNSAENEISLVNITSAEGKAKCFFREDHIRIRQYEPPFIKPSYAKTSSLYVLEYFQKLDSLILYNGAPLNDMDFKNILEQIKDTNVVKFTESELRAFNEFN</sequence>
<organism evidence="1 2">
    <name type="scientific">Methanolapillus africanus</name>
    <dbReference type="NCBI Taxonomy" id="3028297"/>
    <lineage>
        <taxon>Archaea</taxon>
        <taxon>Methanobacteriati</taxon>
        <taxon>Methanobacteriota</taxon>
        <taxon>Stenosarchaea group</taxon>
        <taxon>Methanomicrobia</taxon>
        <taxon>Methanosarcinales</taxon>
        <taxon>Methanosarcinaceae</taxon>
        <taxon>Methanolapillus</taxon>
    </lineage>
</organism>
<comment type="caution">
    <text evidence="1">The sequence shown here is derived from an EMBL/GenBank/DDBJ whole genome shotgun (WGS) entry which is preliminary data.</text>
</comment>
<dbReference type="RefSeq" id="WP_338099061.1">
    <property type="nucleotide sequence ID" value="NZ_JAWDKD010000009.1"/>
</dbReference>
<accession>A0AAE4MII7</accession>
<proteinExistence type="predicted"/>
<evidence type="ECO:0000313" key="2">
    <source>
        <dbReference type="Proteomes" id="UP001271789"/>
    </source>
</evidence>
<dbReference type="AlphaFoldDB" id="A0AAE4MII7"/>
<evidence type="ECO:0000313" key="1">
    <source>
        <dbReference type="EMBL" id="MDV0446656.1"/>
    </source>
</evidence>
<keyword evidence="2" id="KW-1185">Reference proteome</keyword>
<reference evidence="1" key="1">
    <citation type="submission" date="2023-06" db="EMBL/GenBank/DDBJ databases">
        <title>Genome sequence of Methanosarcinaceae archaeon Ag5.</title>
        <authorList>
            <person name="Protasov E."/>
            <person name="Platt K."/>
            <person name="Poehlein A."/>
            <person name="Daniel R."/>
            <person name="Brune A."/>
        </authorList>
    </citation>
    <scope>NUCLEOTIDE SEQUENCE</scope>
    <source>
        <strain evidence="1">Ag5</strain>
    </source>
</reference>
<gene>
    <name evidence="1" type="ORF">MsAg5_05060</name>
</gene>
<dbReference type="Proteomes" id="UP001271789">
    <property type="component" value="Unassembled WGS sequence"/>
</dbReference>
<dbReference type="EMBL" id="JAWDKD010000009">
    <property type="protein sequence ID" value="MDV0446656.1"/>
    <property type="molecule type" value="Genomic_DNA"/>
</dbReference>